<dbReference type="InterPro" id="IPR043504">
    <property type="entry name" value="Peptidase_S1_PA_chymotrypsin"/>
</dbReference>
<evidence type="ECO:0000259" key="6">
    <source>
        <dbReference type="PROSITE" id="PS50240"/>
    </source>
</evidence>
<organism evidence="7 8">
    <name type="scientific">Papio anubis</name>
    <name type="common">Olive baboon</name>
    <dbReference type="NCBI Taxonomy" id="9555"/>
    <lineage>
        <taxon>Eukaryota</taxon>
        <taxon>Metazoa</taxon>
        <taxon>Chordata</taxon>
        <taxon>Craniata</taxon>
        <taxon>Vertebrata</taxon>
        <taxon>Euteleostomi</taxon>
        <taxon>Mammalia</taxon>
        <taxon>Eutheria</taxon>
        <taxon>Euarchontoglires</taxon>
        <taxon>Primates</taxon>
        <taxon>Haplorrhini</taxon>
        <taxon>Catarrhini</taxon>
        <taxon>Cercopithecidae</taxon>
        <taxon>Cercopithecinae</taxon>
        <taxon>Papio</taxon>
    </lineage>
</organism>
<evidence type="ECO:0000313" key="8">
    <source>
        <dbReference type="Proteomes" id="UP000028761"/>
    </source>
</evidence>
<name>A0A8I5NFY4_PAPAN</name>
<dbReference type="InterPro" id="IPR001314">
    <property type="entry name" value="Peptidase_S1A"/>
</dbReference>
<dbReference type="AlphaFoldDB" id="A0A8I5NFY4"/>
<dbReference type="FunFam" id="2.40.10.10:FF:000005">
    <property type="entry name" value="Serine protease 37"/>
    <property type="match status" value="1"/>
</dbReference>
<dbReference type="Ensembl" id="ENSPANT00000079605.1">
    <property type="protein sequence ID" value="ENSPANP00000047985.1"/>
    <property type="gene ID" value="ENSPANG00000048652.1"/>
</dbReference>
<keyword evidence="2" id="KW-0964">Secreted</keyword>
<protein>
    <recommendedName>
        <fullName evidence="6">Peptidase S1 domain-containing protein</fullName>
    </recommendedName>
</protein>
<dbReference type="GO" id="GO:0006508">
    <property type="term" value="P:proteolysis"/>
    <property type="evidence" value="ECO:0007669"/>
    <property type="project" value="InterPro"/>
</dbReference>
<dbReference type="CDD" id="cd00190">
    <property type="entry name" value="Tryp_SPc"/>
    <property type="match status" value="1"/>
</dbReference>
<evidence type="ECO:0000256" key="2">
    <source>
        <dbReference type="ARBA" id="ARBA00022525"/>
    </source>
</evidence>
<accession>A0A8I5NFY4</accession>
<keyword evidence="4" id="KW-1015">Disulfide bond</keyword>
<dbReference type="InterPro" id="IPR009003">
    <property type="entry name" value="Peptidase_S1_PA"/>
</dbReference>
<dbReference type="Proteomes" id="UP000028761">
    <property type="component" value="Chromosome 4"/>
</dbReference>
<dbReference type="PANTHER" id="PTHR24271:SF44">
    <property type="entry name" value="1700074P13RIK PROTEIN"/>
    <property type="match status" value="1"/>
</dbReference>
<dbReference type="SUPFAM" id="SSF50494">
    <property type="entry name" value="Trypsin-like serine proteases"/>
    <property type="match status" value="1"/>
</dbReference>
<dbReference type="Gene3D" id="2.40.10.10">
    <property type="entry name" value="Trypsin-like serine proteases"/>
    <property type="match status" value="2"/>
</dbReference>
<reference evidence="7" key="2">
    <citation type="submission" date="2025-08" db="UniProtKB">
        <authorList>
            <consortium name="Ensembl"/>
        </authorList>
    </citation>
    <scope>IDENTIFICATION</scope>
</reference>
<dbReference type="GeneTree" id="ENSGT01020000230389"/>
<reference evidence="7" key="3">
    <citation type="submission" date="2025-09" db="UniProtKB">
        <authorList>
            <consortium name="Ensembl"/>
        </authorList>
    </citation>
    <scope>IDENTIFICATION</scope>
</reference>
<feature type="domain" description="Peptidase S1" evidence="6">
    <location>
        <begin position="60"/>
        <end position="289"/>
    </location>
</feature>
<dbReference type="PRINTS" id="PR00722">
    <property type="entry name" value="CHYMOTRYPSIN"/>
</dbReference>
<dbReference type="GO" id="GO:0004252">
    <property type="term" value="F:serine-type endopeptidase activity"/>
    <property type="evidence" value="ECO:0007669"/>
    <property type="project" value="InterPro"/>
</dbReference>
<dbReference type="SMART" id="SM00020">
    <property type="entry name" value="Tryp_SPc"/>
    <property type="match status" value="1"/>
</dbReference>
<feature type="signal peptide" evidence="5">
    <location>
        <begin position="1"/>
        <end position="20"/>
    </location>
</feature>
<dbReference type="OMA" id="FFTEVHP"/>
<evidence type="ECO:0000256" key="1">
    <source>
        <dbReference type="ARBA" id="ARBA00004613"/>
    </source>
</evidence>
<dbReference type="PANTHER" id="PTHR24271">
    <property type="entry name" value="KALLIKREIN-RELATED"/>
    <property type="match status" value="1"/>
</dbReference>
<dbReference type="PROSITE" id="PS00134">
    <property type="entry name" value="TRYPSIN_HIS"/>
    <property type="match status" value="1"/>
</dbReference>
<comment type="subcellular location">
    <subcellularLocation>
        <location evidence="1">Secreted</location>
    </subcellularLocation>
</comment>
<dbReference type="FunFam" id="2.40.10.10:FF:000049">
    <property type="entry name" value="probable inactive serine protease 37"/>
    <property type="match status" value="1"/>
</dbReference>
<dbReference type="InterPro" id="IPR001254">
    <property type="entry name" value="Trypsin_dom"/>
</dbReference>
<feature type="chain" id="PRO_5035312600" description="Peptidase S1 domain-containing protein" evidence="5">
    <location>
        <begin position="21"/>
        <end position="291"/>
    </location>
</feature>
<dbReference type="GO" id="GO:0030141">
    <property type="term" value="C:secretory granule"/>
    <property type="evidence" value="ECO:0007669"/>
    <property type="project" value="TreeGrafter"/>
</dbReference>
<keyword evidence="3 5" id="KW-0732">Signal</keyword>
<reference evidence="7 8" key="1">
    <citation type="submission" date="2012-03" db="EMBL/GenBank/DDBJ databases">
        <title>Whole Genome Assembly of Papio anubis.</title>
        <authorList>
            <person name="Liu Y.L."/>
            <person name="Abraham K.A."/>
            <person name="Akbar H.A."/>
            <person name="Ali S.A."/>
            <person name="Anosike U.A."/>
            <person name="Aqrawi P.A."/>
            <person name="Arias F.A."/>
            <person name="Attaway T.A."/>
            <person name="Awwad R.A."/>
            <person name="Babu C.B."/>
            <person name="Bandaranaike D.B."/>
            <person name="Battles P.B."/>
            <person name="Bell A.B."/>
            <person name="Beltran B.B."/>
            <person name="Berhane-Mersha D.B."/>
            <person name="Bess C.B."/>
            <person name="Bickham C.B."/>
            <person name="Bolden T.B."/>
            <person name="Carter K.C."/>
            <person name="Chau D.C."/>
            <person name="Chavez A.C."/>
            <person name="Clerc-Blankenburg K.C."/>
            <person name="Coyle M.C."/>
            <person name="Dao M.D."/>
            <person name="Davila M.L.D."/>
            <person name="Davy-Carroll L.D."/>
            <person name="Denson S.D."/>
            <person name="Dinh H.D."/>
            <person name="Fernandez S.F."/>
            <person name="Fernando P.F."/>
            <person name="Forbes L.F."/>
            <person name="Francis C.F."/>
            <person name="Francisco L.F."/>
            <person name="Fu Q.F."/>
            <person name="Garcia-Iii R.G."/>
            <person name="Garrett T.G."/>
            <person name="Gross S.G."/>
            <person name="Gubbala S.G."/>
            <person name="Hirani K.H."/>
            <person name="Hogues M.H."/>
            <person name="Hollins B.H."/>
            <person name="Jackson L.J."/>
            <person name="Javaid M.J."/>
            <person name="Jhangiani S.J."/>
            <person name="Johnson A.J."/>
            <person name="Johnson B.J."/>
            <person name="Jones J.J."/>
            <person name="Joshi V.J."/>
            <person name="Kalu J.K."/>
            <person name="Khan N.K."/>
            <person name="Korchina V.K."/>
            <person name="Kovar C.K."/>
            <person name="Lago L.L."/>
            <person name="Lara F.L."/>
            <person name="Le T.-K.L."/>
            <person name="Lee S.L."/>
            <person name="Legall-Iii F.L."/>
            <person name="Lemon S.L."/>
            <person name="Liu J.L."/>
            <person name="Liu Y.-S.L."/>
            <person name="Liyanage D.L."/>
            <person name="Lopez J.L."/>
            <person name="Lorensuhewa L.L."/>
            <person name="Mata R.M."/>
            <person name="Mathew T.M."/>
            <person name="Mercado C.M."/>
            <person name="Mercado I.M."/>
            <person name="Morales K.M."/>
            <person name="Morgan M.M."/>
            <person name="Munidasa M.M."/>
            <person name="Ngo D.N."/>
            <person name="Nguyen L.N."/>
            <person name="Nguyen T.N."/>
            <person name="Nguyen N.N."/>
            <person name="Obregon M.O."/>
            <person name="Okwuonu G.O."/>
            <person name="Ongeri F.O."/>
            <person name="Onwere C.O."/>
            <person name="Osifeso I.O."/>
            <person name="Parra A.P."/>
            <person name="Patil S.P."/>
            <person name="Perez A.P."/>
            <person name="Perez Y.P."/>
            <person name="Pham C.P."/>
            <person name="Pu L.-L.P."/>
            <person name="Puazo M.P."/>
            <person name="Quiroz J.Q."/>
            <person name="Rouhana J.R."/>
            <person name="Ruiz M.R."/>
            <person name="Ruiz S.-J.R."/>
            <person name="Saada N.S."/>
            <person name="Santibanez J.S."/>
            <person name="Scheel M.S."/>
            <person name="Schneider B.S."/>
            <person name="Simmons D.S."/>
            <person name="Sisson I.S."/>
            <person name="Tang L.-Y.T."/>
            <person name="Thornton R.T."/>
            <person name="Tisius J.T."/>
            <person name="Toledanes G.T."/>
            <person name="Trejos Z.T."/>
            <person name="Usmani K.U."/>
            <person name="Varghese R.V."/>
            <person name="Vattathil S.V."/>
            <person name="Vee V.V."/>
            <person name="Walker D.W."/>
            <person name="Weissenberger G.W."/>
            <person name="White C.W."/>
            <person name="Williams A.W."/>
            <person name="Woodworth J.W."/>
            <person name="Wright R.W."/>
            <person name="Zhu Y.Z."/>
            <person name="Han Y.H."/>
            <person name="Newsham I.N."/>
            <person name="Nazareth L.N."/>
            <person name="Worley K.W."/>
            <person name="Muzny D.M."/>
            <person name="Rogers J.R."/>
            <person name="Gibbs R.G."/>
        </authorList>
    </citation>
    <scope>NUCLEOTIDE SEQUENCE [LARGE SCALE GENOMIC DNA]</scope>
</reference>
<proteinExistence type="predicted"/>
<sequence>MNNLMVAMIAVITTACFSTAVPDKDTWTKDWDSLQLDQLVCSWRDQSAMKGFLIVSLLSAAGAVLAKDSKDNQESSYNFTIPYMVYLQSFPEPCVGSLIHPDWILTAAHCPLPVEIRLGVSQPSITNKKQQIRNYSSIVTYPDFDAKSLNNDLMMIKLSTPASLNPHVGTIAIALEPIPFNESCFIPTWTWNEYKNLSDPDILTWINQHSLPFHDCQDRLKEEQAGNIICVGHPLRILSENKEVSAAPAICNGRLHGILSWAEGSVTLGSEGFFTDVHHYARWILKIMDTH</sequence>
<evidence type="ECO:0000313" key="7">
    <source>
        <dbReference type="Ensembl" id="ENSPANP00000047985.1"/>
    </source>
</evidence>
<dbReference type="GO" id="GO:0005576">
    <property type="term" value="C:extracellular region"/>
    <property type="evidence" value="ECO:0007669"/>
    <property type="project" value="UniProtKB-SubCell"/>
</dbReference>
<dbReference type="PROSITE" id="PS50240">
    <property type="entry name" value="TRYPSIN_DOM"/>
    <property type="match status" value="1"/>
</dbReference>
<keyword evidence="8" id="KW-1185">Reference proteome</keyword>
<dbReference type="InterPro" id="IPR018114">
    <property type="entry name" value="TRYPSIN_HIS"/>
</dbReference>
<evidence type="ECO:0000256" key="4">
    <source>
        <dbReference type="ARBA" id="ARBA00023157"/>
    </source>
</evidence>
<dbReference type="GO" id="GO:2000243">
    <property type="term" value="P:positive regulation of reproductive process"/>
    <property type="evidence" value="ECO:0007669"/>
    <property type="project" value="UniProtKB-ARBA"/>
</dbReference>
<dbReference type="Pfam" id="PF00089">
    <property type="entry name" value="Trypsin"/>
    <property type="match status" value="1"/>
</dbReference>
<evidence type="ECO:0000256" key="5">
    <source>
        <dbReference type="SAM" id="SignalP"/>
    </source>
</evidence>
<evidence type="ECO:0000256" key="3">
    <source>
        <dbReference type="ARBA" id="ARBA00022729"/>
    </source>
</evidence>